<protein>
    <recommendedName>
        <fullName evidence="3">DUF4371 domain-containing protein</fullName>
    </recommendedName>
</protein>
<sequence>MDKLQYPQKFRDERLLESSFKYRFFKTEINAKHFDLVQHAKSKKYQESSKVFFTSRSMASFVHITFSSLFSLLIDETTDISVLKFLGLVEMKACGADSIQKAVSDAIEQKGLGSDNASVIVGINNSVYTKLKEIIPSLIHIPCACPSIHFILKQAQYKNFYSAINDGHNHSIRGGYPLKQPLSAY</sequence>
<keyword evidence="2" id="KW-1185">Reference proteome</keyword>
<evidence type="ECO:0008006" key="3">
    <source>
        <dbReference type="Google" id="ProtNLM"/>
    </source>
</evidence>
<organism evidence="1 2">
    <name type="scientific">Aphis glycines</name>
    <name type="common">Soybean aphid</name>
    <dbReference type="NCBI Taxonomy" id="307491"/>
    <lineage>
        <taxon>Eukaryota</taxon>
        <taxon>Metazoa</taxon>
        <taxon>Ecdysozoa</taxon>
        <taxon>Arthropoda</taxon>
        <taxon>Hexapoda</taxon>
        <taxon>Insecta</taxon>
        <taxon>Pterygota</taxon>
        <taxon>Neoptera</taxon>
        <taxon>Paraneoptera</taxon>
        <taxon>Hemiptera</taxon>
        <taxon>Sternorrhyncha</taxon>
        <taxon>Aphidomorpha</taxon>
        <taxon>Aphidoidea</taxon>
        <taxon>Aphididae</taxon>
        <taxon>Aphidini</taxon>
        <taxon>Aphis</taxon>
        <taxon>Aphis</taxon>
    </lineage>
</organism>
<evidence type="ECO:0000313" key="1">
    <source>
        <dbReference type="EMBL" id="KAE9528618.1"/>
    </source>
</evidence>
<dbReference type="Proteomes" id="UP000475862">
    <property type="component" value="Unassembled WGS sequence"/>
</dbReference>
<name>A0A6G0TBI4_APHGL</name>
<dbReference type="EMBL" id="VYZN01000048">
    <property type="protein sequence ID" value="KAE9528618.1"/>
    <property type="molecule type" value="Genomic_DNA"/>
</dbReference>
<comment type="caution">
    <text evidence="1">The sequence shown here is derived from an EMBL/GenBank/DDBJ whole genome shotgun (WGS) entry which is preliminary data.</text>
</comment>
<dbReference type="OrthoDB" id="7219011at2759"/>
<evidence type="ECO:0000313" key="2">
    <source>
        <dbReference type="Proteomes" id="UP000475862"/>
    </source>
</evidence>
<dbReference type="AlphaFoldDB" id="A0A6G0TBI4"/>
<proteinExistence type="predicted"/>
<gene>
    <name evidence="1" type="ORF">AGLY_012193</name>
</gene>
<accession>A0A6G0TBI4</accession>
<reference evidence="1 2" key="1">
    <citation type="submission" date="2019-08" db="EMBL/GenBank/DDBJ databases">
        <title>The genome of the soybean aphid Biotype 1, its phylome, world population structure and adaptation to the North American continent.</title>
        <authorList>
            <person name="Giordano R."/>
            <person name="Donthu R.K."/>
            <person name="Hernandez A.G."/>
            <person name="Wright C.L."/>
            <person name="Zimin A.V."/>
        </authorList>
    </citation>
    <scope>NUCLEOTIDE SEQUENCE [LARGE SCALE GENOMIC DNA]</scope>
    <source>
        <tissue evidence="1">Whole aphids</tissue>
    </source>
</reference>